<dbReference type="InterPro" id="IPR044846">
    <property type="entry name" value="GH10"/>
</dbReference>
<comment type="caution">
    <text evidence="2">The sequence shown here is derived from an EMBL/GenBank/DDBJ whole genome shotgun (WGS) entry which is preliminary data.</text>
</comment>
<evidence type="ECO:0000313" key="2">
    <source>
        <dbReference type="EMBL" id="GJN08495.1"/>
    </source>
</evidence>
<keyword evidence="3" id="KW-1185">Reference proteome</keyword>
<accession>A0AAV5DDI1</accession>
<keyword evidence="1" id="KW-0732">Signal</keyword>
<name>A0AAV5DDI1_ELECO</name>
<protein>
    <recommendedName>
        <fullName evidence="4">CBM-cenC domain-containing protein</fullName>
    </recommendedName>
</protein>
<dbReference type="EMBL" id="BQKI01000015">
    <property type="protein sequence ID" value="GJN08495.1"/>
    <property type="molecule type" value="Genomic_DNA"/>
</dbReference>
<gene>
    <name evidence="2" type="primary">ga26422</name>
    <name evidence="2" type="ORF">PR202_ga26422</name>
</gene>
<evidence type="ECO:0000256" key="1">
    <source>
        <dbReference type="SAM" id="SignalP"/>
    </source>
</evidence>
<proteinExistence type="predicted"/>
<dbReference type="GO" id="GO:0005975">
    <property type="term" value="P:carbohydrate metabolic process"/>
    <property type="evidence" value="ECO:0007669"/>
    <property type="project" value="InterPro"/>
</dbReference>
<organism evidence="2 3">
    <name type="scientific">Eleusine coracana subsp. coracana</name>
    <dbReference type="NCBI Taxonomy" id="191504"/>
    <lineage>
        <taxon>Eukaryota</taxon>
        <taxon>Viridiplantae</taxon>
        <taxon>Streptophyta</taxon>
        <taxon>Embryophyta</taxon>
        <taxon>Tracheophyta</taxon>
        <taxon>Spermatophyta</taxon>
        <taxon>Magnoliopsida</taxon>
        <taxon>Liliopsida</taxon>
        <taxon>Poales</taxon>
        <taxon>Poaceae</taxon>
        <taxon>PACMAD clade</taxon>
        <taxon>Chloridoideae</taxon>
        <taxon>Cynodonteae</taxon>
        <taxon>Eleusininae</taxon>
        <taxon>Eleusine</taxon>
    </lineage>
</organism>
<evidence type="ECO:0008006" key="4">
    <source>
        <dbReference type="Google" id="ProtNLM"/>
    </source>
</evidence>
<dbReference type="PANTHER" id="PTHR31490">
    <property type="entry name" value="GLYCOSYL HYDROLASE"/>
    <property type="match status" value="1"/>
</dbReference>
<dbReference type="PANTHER" id="PTHR31490:SF3">
    <property type="entry name" value="GLYCOSYL HYDROLASE FAMILY 10 PROTEIN"/>
    <property type="match status" value="1"/>
</dbReference>
<dbReference type="GO" id="GO:0004553">
    <property type="term" value="F:hydrolase activity, hydrolyzing O-glycosyl compounds"/>
    <property type="evidence" value="ECO:0007669"/>
    <property type="project" value="InterPro"/>
</dbReference>
<dbReference type="Proteomes" id="UP001054889">
    <property type="component" value="Unassembled WGS sequence"/>
</dbReference>
<reference evidence="2" key="1">
    <citation type="journal article" date="2018" name="DNA Res.">
        <title>Multiple hybrid de novo genome assembly of finger millet, an orphan allotetraploid crop.</title>
        <authorList>
            <person name="Hatakeyama M."/>
            <person name="Aluri S."/>
            <person name="Balachadran M.T."/>
            <person name="Sivarajan S.R."/>
            <person name="Patrignani A."/>
            <person name="Gruter S."/>
            <person name="Poveda L."/>
            <person name="Shimizu-Inatsugi R."/>
            <person name="Baeten J."/>
            <person name="Francoijs K.J."/>
            <person name="Nataraja K.N."/>
            <person name="Reddy Y.A.N."/>
            <person name="Phadnis S."/>
            <person name="Ravikumar R.L."/>
            <person name="Schlapbach R."/>
            <person name="Sreeman S.M."/>
            <person name="Shimizu K.K."/>
        </authorList>
    </citation>
    <scope>NUCLEOTIDE SEQUENCE</scope>
</reference>
<sequence length="196" mass="21827">MRRSRFALRAAAAFLAVLWMLHCVAAVPPAGWYDYSAYTDCRNRPEPALYNGGILKFGDSGDDPDGWRTTETGVFSPAFVVYNLNKTTMYTFSCWVKLEGAYSALITARLAPDNAGARCIATVLARSDCWAFVKGGFELDWPSQTGVIFFQNADKTPMKITVASGSLQPFTTDQWAMHQQDTIRKVTTFWFEALCS</sequence>
<dbReference type="Gene3D" id="2.60.120.260">
    <property type="entry name" value="Galactose-binding domain-like"/>
    <property type="match status" value="1"/>
</dbReference>
<feature type="signal peptide" evidence="1">
    <location>
        <begin position="1"/>
        <end position="26"/>
    </location>
</feature>
<reference evidence="2" key="2">
    <citation type="submission" date="2021-12" db="EMBL/GenBank/DDBJ databases">
        <title>Resequencing data analysis of finger millet.</title>
        <authorList>
            <person name="Hatakeyama M."/>
            <person name="Aluri S."/>
            <person name="Balachadran M.T."/>
            <person name="Sivarajan S.R."/>
            <person name="Poveda L."/>
            <person name="Shimizu-Inatsugi R."/>
            <person name="Schlapbach R."/>
            <person name="Sreeman S.M."/>
            <person name="Shimizu K.K."/>
        </authorList>
    </citation>
    <scope>NUCLEOTIDE SEQUENCE</scope>
</reference>
<evidence type="ECO:0000313" key="3">
    <source>
        <dbReference type="Proteomes" id="UP001054889"/>
    </source>
</evidence>
<dbReference type="AlphaFoldDB" id="A0AAV5DDI1"/>
<feature type="chain" id="PRO_5043472922" description="CBM-cenC domain-containing protein" evidence="1">
    <location>
        <begin position="27"/>
        <end position="196"/>
    </location>
</feature>